<keyword evidence="1" id="KW-1133">Transmembrane helix</keyword>
<feature type="transmembrane region" description="Helical" evidence="1">
    <location>
        <begin position="87"/>
        <end position="107"/>
    </location>
</feature>
<sequence length="276" mass="32049">MLVQMLDGLLRRCCSPWSTWKKFHDTWYFHVWFIWLFGLGTVTLYSRLQANAFLGVFVYGYFHQGRSAVVDSVWQETLRQSRFICEYFPLSAILLVMFIAQILHYAFGVKSYWPRRGWKTTDHKRWQVDSACDRPKWMAWGRSFELEVKGMDDLERTITDLLEWDDWRGSFKGRLVVAHRPAGKTCLSGPAGGPLYSEGCHYEPSEDDFRLIIKWTRNRFAYTNLTGAEAASSTVLDEIAECCSMSIRLKMHKLELKGLGEGERLTCQVRRLGEGA</sequence>
<dbReference type="EMBL" id="CAUYUJ010019048">
    <property type="protein sequence ID" value="CAK0888252.1"/>
    <property type="molecule type" value="Genomic_DNA"/>
</dbReference>
<evidence type="ECO:0008006" key="4">
    <source>
        <dbReference type="Google" id="ProtNLM"/>
    </source>
</evidence>
<keyword evidence="3" id="KW-1185">Reference proteome</keyword>
<evidence type="ECO:0000256" key="1">
    <source>
        <dbReference type="SAM" id="Phobius"/>
    </source>
</evidence>
<organism evidence="2 3">
    <name type="scientific">Prorocentrum cordatum</name>
    <dbReference type="NCBI Taxonomy" id="2364126"/>
    <lineage>
        <taxon>Eukaryota</taxon>
        <taxon>Sar</taxon>
        <taxon>Alveolata</taxon>
        <taxon>Dinophyceae</taxon>
        <taxon>Prorocentrales</taxon>
        <taxon>Prorocentraceae</taxon>
        <taxon>Prorocentrum</taxon>
    </lineage>
</organism>
<dbReference type="Proteomes" id="UP001189429">
    <property type="component" value="Unassembled WGS sequence"/>
</dbReference>
<evidence type="ECO:0000313" key="2">
    <source>
        <dbReference type="EMBL" id="CAK0888252.1"/>
    </source>
</evidence>
<comment type="caution">
    <text evidence="2">The sequence shown here is derived from an EMBL/GenBank/DDBJ whole genome shotgun (WGS) entry which is preliminary data.</text>
</comment>
<reference evidence="2" key="1">
    <citation type="submission" date="2023-10" db="EMBL/GenBank/DDBJ databases">
        <authorList>
            <person name="Chen Y."/>
            <person name="Shah S."/>
            <person name="Dougan E. K."/>
            <person name="Thang M."/>
            <person name="Chan C."/>
        </authorList>
    </citation>
    <scope>NUCLEOTIDE SEQUENCE [LARGE SCALE GENOMIC DNA]</scope>
</reference>
<accession>A0ABN9WRS0</accession>
<keyword evidence="1" id="KW-0472">Membrane</keyword>
<protein>
    <recommendedName>
        <fullName evidence="4">Protein S-acyltransferase</fullName>
    </recommendedName>
</protein>
<keyword evidence="1" id="KW-0812">Transmembrane</keyword>
<proteinExistence type="predicted"/>
<gene>
    <name evidence="2" type="ORF">PCOR1329_LOCUS69071</name>
</gene>
<evidence type="ECO:0000313" key="3">
    <source>
        <dbReference type="Proteomes" id="UP001189429"/>
    </source>
</evidence>
<feature type="transmembrane region" description="Helical" evidence="1">
    <location>
        <begin position="27"/>
        <end position="45"/>
    </location>
</feature>
<name>A0ABN9WRS0_9DINO</name>